<gene>
    <name evidence="1" type="ORF">M23134_03533</name>
</gene>
<dbReference type="AlphaFoldDB" id="A1ZN91"/>
<evidence type="ECO:0000313" key="1">
    <source>
        <dbReference type="EMBL" id="EAY28272.1"/>
    </source>
</evidence>
<evidence type="ECO:0000313" key="2">
    <source>
        <dbReference type="Proteomes" id="UP000004095"/>
    </source>
</evidence>
<accession>A1ZN91</accession>
<proteinExistence type="predicted"/>
<protein>
    <submittedName>
        <fullName evidence="1">Uncharacterized protein</fullName>
    </submittedName>
</protein>
<name>A1ZN91_MICM2</name>
<organism evidence="1 2">
    <name type="scientific">Microscilla marina ATCC 23134</name>
    <dbReference type="NCBI Taxonomy" id="313606"/>
    <lineage>
        <taxon>Bacteria</taxon>
        <taxon>Pseudomonadati</taxon>
        <taxon>Bacteroidota</taxon>
        <taxon>Cytophagia</taxon>
        <taxon>Cytophagales</taxon>
        <taxon>Microscillaceae</taxon>
        <taxon>Microscilla</taxon>
    </lineage>
</organism>
<comment type="caution">
    <text evidence="1">The sequence shown here is derived from an EMBL/GenBank/DDBJ whole genome shotgun (WGS) entry which is preliminary data.</text>
</comment>
<sequence length="186" mass="21701">MKNYFINRRKKQTTTHNPWGNHHSVLAKLLGDRILEKNNLMLAQQTIEQKYQTAGKILAKALSQPPTEQRQAAYGHALGKQLTYRFFGQLLKQRRHHWSELSVEYQLYACLNHATDFYNEASDLLENEEEEELAADLPLTEGMLEASNFLRQFFRNLAETLSNEGTAELDELTRQREELYAQDSRE</sequence>
<reference evidence="1 2" key="1">
    <citation type="submission" date="2007-01" db="EMBL/GenBank/DDBJ databases">
        <authorList>
            <person name="Haygood M."/>
            <person name="Podell S."/>
            <person name="Anderson C."/>
            <person name="Hopkinson B."/>
            <person name="Roe K."/>
            <person name="Barbeau K."/>
            <person name="Gaasterland T."/>
            <person name="Ferriera S."/>
            <person name="Johnson J."/>
            <person name="Kravitz S."/>
            <person name="Beeson K."/>
            <person name="Sutton G."/>
            <person name="Rogers Y.-H."/>
            <person name="Friedman R."/>
            <person name="Frazier M."/>
            <person name="Venter J.C."/>
        </authorList>
    </citation>
    <scope>NUCLEOTIDE SEQUENCE [LARGE SCALE GENOMIC DNA]</scope>
    <source>
        <strain evidence="1 2">ATCC 23134</strain>
    </source>
</reference>
<dbReference type="EMBL" id="AAWS01000017">
    <property type="protein sequence ID" value="EAY28272.1"/>
    <property type="molecule type" value="Genomic_DNA"/>
</dbReference>
<dbReference type="Proteomes" id="UP000004095">
    <property type="component" value="Unassembled WGS sequence"/>
</dbReference>
<keyword evidence="2" id="KW-1185">Reference proteome</keyword>
<dbReference type="RefSeq" id="WP_002698494.1">
    <property type="nucleotide sequence ID" value="NZ_AAWS01000017.1"/>
</dbReference>